<keyword evidence="1" id="KW-0812">Transmembrane</keyword>
<protein>
    <submittedName>
        <fullName evidence="3">Aste57867_18581 protein</fullName>
    </submittedName>
</protein>
<proteinExistence type="predicted"/>
<evidence type="ECO:0000256" key="1">
    <source>
        <dbReference type="SAM" id="Phobius"/>
    </source>
</evidence>
<name>A0A485LBC0_9STRA</name>
<dbReference type="EMBL" id="CAADRA010006420">
    <property type="protein sequence ID" value="VFT95316.1"/>
    <property type="molecule type" value="Genomic_DNA"/>
</dbReference>
<evidence type="ECO:0000313" key="3">
    <source>
        <dbReference type="EMBL" id="VFT95316.1"/>
    </source>
</evidence>
<dbReference type="Proteomes" id="UP000332933">
    <property type="component" value="Unassembled WGS sequence"/>
</dbReference>
<feature type="transmembrane region" description="Helical" evidence="1">
    <location>
        <begin position="55"/>
        <end position="76"/>
    </location>
</feature>
<keyword evidence="1" id="KW-0472">Membrane</keyword>
<reference evidence="3 4" key="1">
    <citation type="submission" date="2019-03" db="EMBL/GenBank/DDBJ databases">
        <authorList>
            <person name="Gaulin E."/>
            <person name="Dumas B."/>
        </authorList>
    </citation>
    <scope>NUCLEOTIDE SEQUENCE [LARGE SCALE GENOMIC DNA]</scope>
    <source>
        <strain evidence="3">CBS 568.67</strain>
    </source>
</reference>
<keyword evidence="1" id="KW-1133">Transmembrane helix</keyword>
<sequence length="135" mass="14981">MVFQLFITPAPASRITKRDEQHRRCRMLLVLLLGAILTSNTLASASLEQGADTSPAIVGAACGVVCGIAVVVYVRYHGQRFEHDARLLREKGHLIGFHSNAAVARPVESRFPTLLDPPHRLLHRHHPPRSFHQAL</sequence>
<dbReference type="AlphaFoldDB" id="A0A485LBC0"/>
<evidence type="ECO:0000313" key="4">
    <source>
        <dbReference type="Proteomes" id="UP000332933"/>
    </source>
</evidence>
<gene>
    <name evidence="3" type="primary">Aste57867_18581</name>
    <name evidence="2" type="ORF">As57867_018519</name>
    <name evidence="3" type="ORF">ASTE57867_18581</name>
</gene>
<accession>A0A485LBC0</accession>
<reference evidence="2" key="2">
    <citation type="submission" date="2019-06" db="EMBL/GenBank/DDBJ databases">
        <title>Genomics analysis of Aphanomyces spp. identifies a new class of oomycete effector associated with host adaptation.</title>
        <authorList>
            <person name="Gaulin E."/>
        </authorList>
    </citation>
    <scope>NUCLEOTIDE SEQUENCE</scope>
    <source>
        <strain evidence="2">CBS 578.67</strain>
    </source>
</reference>
<organism evidence="3 4">
    <name type="scientific">Aphanomyces stellatus</name>
    <dbReference type="NCBI Taxonomy" id="120398"/>
    <lineage>
        <taxon>Eukaryota</taxon>
        <taxon>Sar</taxon>
        <taxon>Stramenopiles</taxon>
        <taxon>Oomycota</taxon>
        <taxon>Saprolegniomycetes</taxon>
        <taxon>Saprolegniales</taxon>
        <taxon>Verrucalvaceae</taxon>
        <taxon>Aphanomyces</taxon>
    </lineage>
</organism>
<dbReference type="EMBL" id="VJMH01006399">
    <property type="protein sequence ID" value="KAF0689991.1"/>
    <property type="molecule type" value="Genomic_DNA"/>
</dbReference>
<keyword evidence="4" id="KW-1185">Reference proteome</keyword>
<evidence type="ECO:0000313" key="2">
    <source>
        <dbReference type="EMBL" id="KAF0689991.1"/>
    </source>
</evidence>